<name>A0ACD3A521_9AGAR</name>
<dbReference type="Proteomes" id="UP000308600">
    <property type="component" value="Unassembled WGS sequence"/>
</dbReference>
<proteinExistence type="predicted"/>
<accession>A0ACD3A521</accession>
<evidence type="ECO:0000313" key="2">
    <source>
        <dbReference type="Proteomes" id="UP000308600"/>
    </source>
</evidence>
<keyword evidence="2" id="KW-1185">Reference proteome</keyword>
<organism evidence="1 2">
    <name type="scientific">Pluteus cervinus</name>
    <dbReference type="NCBI Taxonomy" id="181527"/>
    <lineage>
        <taxon>Eukaryota</taxon>
        <taxon>Fungi</taxon>
        <taxon>Dikarya</taxon>
        <taxon>Basidiomycota</taxon>
        <taxon>Agaricomycotina</taxon>
        <taxon>Agaricomycetes</taxon>
        <taxon>Agaricomycetidae</taxon>
        <taxon>Agaricales</taxon>
        <taxon>Pluteineae</taxon>
        <taxon>Pluteaceae</taxon>
        <taxon>Pluteus</taxon>
    </lineage>
</organism>
<protein>
    <submittedName>
        <fullName evidence="1">Uncharacterized protein</fullName>
    </submittedName>
</protein>
<reference evidence="1 2" key="1">
    <citation type="journal article" date="2019" name="Nat. Ecol. Evol.">
        <title>Megaphylogeny resolves global patterns of mushroom evolution.</title>
        <authorList>
            <person name="Varga T."/>
            <person name="Krizsan K."/>
            <person name="Foldi C."/>
            <person name="Dima B."/>
            <person name="Sanchez-Garcia M."/>
            <person name="Sanchez-Ramirez S."/>
            <person name="Szollosi G.J."/>
            <person name="Szarkandi J.G."/>
            <person name="Papp V."/>
            <person name="Albert L."/>
            <person name="Andreopoulos W."/>
            <person name="Angelini C."/>
            <person name="Antonin V."/>
            <person name="Barry K.W."/>
            <person name="Bougher N.L."/>
            <person name="Buchanan P."/>
            <person name="Buyck B."/>
            <person name="Bense V."/>
            <person name="Catcheside P."/>
            <person name="Chovatia M."/>
            <person name="Cooper J."/>
            <person name="Damon W."/>
            <person name="Desjardin D."/>
            <person name="Finy P."/>
            <person name="Geml J."/>
            <person name="Haridas S."/>
            <person name="Hughes K."/>
            <person name="Justo A."/>
            <person name="Karasinski D."/>
            <person name="Kautmanova I."/>
            <person name="Kiss B."/>
            <person name="Kocsube S."/>
            <person name="Kotiranta H."/>
            <person name="LaButti K.M."/>
            <person name="Lechner B.E."/>
            <person name="Liimatainen K."/>
            <person name="Lipzen A."/>
            <person name="Lukacs Z."/>
            <person name="Mihaltcheva S."/>
            <person name="Morgado L.N."/>
            <person name="Niskanen T."/>
            <person name="Noordeloos M.E."/>
            <person name="Ohm R.A."/>
            <person name="Ortiz-Santana B."/>
            <person name="Ovrebo C."/>
            <person name="Racz N."/>
            <person name="Riley R."/>
            <person name="Savchenko A."/>
            <person name="Shiryaev A."/>
            <person name="Soop K."/>
            <person name="Spirin V."/>
            <person name="Szebenyi C."/>
            <person name="Tomsovsky M."/>
            <person name="Tulloss R.E."/>
            <person name="Uehling J."/>
            <person name="Grigoriev I.V."/>
            <person name="Vagvolgyi C."/>
            <person name="Papp T."/>
            <person name="Martin F.M."/>
            <person name="Miettinen O."/>
            <person name="Hibbett D.S."/>
            <person name="Nagy L.G."/>
        </authorList>
    </citation>
    <scope>NUCLEOTIDE SEQUENCE [LARGE SCALE GENOMIC DNA]</scope>
    <source>
        <strain evidence="1 2">NL-1719</strain>
    </source>
</reference>
<sequence>MSCHLNVTENPPKEINKGVSVCVARLFEPLSGGTLMHQRVKSGSYLVKRPSSILAMVTRPLILACPKLIDPLALRSEDTTRAQDAYMWSGSSSAQANIGMTSPTTGDQYELSERLVDTPGLDDFCERQANSGVIDATGGMVQAMPPVGQFTRGPLQAEDRGKTIRPKAYYTIPFIGPSLGTYVFKWVPAPELVPM</sequence>
<gene>
    <name evidence="1" type="ORF">BDN72DRAFT_506919</name>
</gene>
<dbReference type="EMBL" id="ML208751">
    <property type="protein sequence ID" value="TFK60626.1"/>
    <property type="molecule type" value="Genomic_DNA"/>
</dbReference>
<evidence type="ECO:0000313" key="1">
    <source>
        <dbReference type="EMBL" id="TFK60626.1"/>
    </source>
</evidence>